<dbReference type="Ensembl" id="ENSCPRT00005025119.1">
    <property type="protein sequence ID" value="ENSCPRP00005021501.1"/>
    <property type="gene ID" value="ENSCPRG00005014938.1"/>
</dbReference>
<organism evidence="2 3">
    <name type="scientific">Crocodylus porosus</name>
    <name type="common">Saltwater crocodile</name>
    <name type="synonym">Estuarine crocodile</name>
    <dbReference type="NCBI Taxonomy" id="8502"/>
    <lineage>
        <taxon>Eukaryota</taxon>
        <taxon>Metazoa</taxon>
        <taxon>Chordata</taxon>
        <taxon>Craniata</taxon>
        <taxon>Vertebrata</taxon>
        <taxon>Euteleostomi</taxon>
        <taxon>Archelosauria</taxon>
        <taxon>Archosauria</taxon>
        <taxon>Crocodylia</taxon>
        <taxon>Longirostres</taxon>
        <taxon>Crocodylidae</taxon>
        <taxon>Crocodylus</taxon>
    </lineage>
</organism>
<name>A0A7M4F956_CROPO</name>
<proteinExistence type="predicted"/>
<keyword evidence="1" id="KW-1133">Transmembrane helix</keyword>
<reference evidence="2" key="2">
    <citation type="submission" date="2025-09" db="UniProtKB">
        <authorList>
            <consortium name="Ensembl"/>
        </authorList>
    </citation>
    <scope>IDENTIFICATION</scope>
</reference>
<keyword evidence="3" id="KW-1185">Reference proteome</keyword>
<sequence length="116" mass="13008">MLTFSPSTTSNSTVSPSPTLRRYFLGLFFFMCLFHILLVRQDNSPAFPHSLAEGIIKKCLLCFLKASYVNLSFLKADKLSAPSQNLSDLIPSLLCLMFTVSHFFPAHQVLYKSVAK</sequence>
<keyword evidence="1" id="KW-0812">Transmembrane</keyword>
<evidence type="ECO:0000313" key="3">
    <source>
        <dbReference type="Proteomes" id="UP000594220"/>
    </source>
</evidence>
<reference evidence="2" key="1">
    <citation type="submission" date="2025-08" db="UniProtKB">
        <authorList>
            <consortium name="Ensembl"/>
        </authorList>
    </citation>
    <scope>IDENTIFICATION</scope>
</reference>
<protein>
    <submittedName>
        <fullName evidence="2">Uncharacterized protein</fullName>
    </submittedName>
</protein>
<evidence type="ECO:0000313" key="2">
    <source>
        <dbReference type="Ensembl" id="ENSCPRP00005021501.1"/>
    </source>
</evidence>
<dbReference type="Proteomes" id="UP000594220">
    <property type="component" value="Unplaced"/>
</dbReference>
<feature type="transmembrane region" description="Helical" evidence="1">
    <location>
        <begin position="20"/>
        <end position="39"/>
    </location>
</feature>
<keyword evidence="1" id="KW-0472">Membrane</keyword>
<accession>A0A7M4F956</accession>
<dbReference type="AlphaFoldDB" id="A0A7M4F956"/>
<evidence type="ECO:0000256" key="1">
    <source>
        <dbReference type="SAM" id="Phobius"/>
    </source>
</evidence>